<dbReference type="AlphaFoldDB" id="A0A0F8Z6Y3"/>
<accession>A0A0F8Z6Y3</accession>
<organism evidence="1">
    <name type="scientific">marine sediment metagenome</name>
    <dbReference type="NCBI Taxonomy" id="412755"/>
    <lineage>
        <taxon>unclassified sequences</taxon>
        <taxon>metagenomes</taxon>
        <taxon>ecological metagenomes</taxon>
    </lineage>
</organism>
<proteinExistence type="predicted"/>
<protein>
    <submittedName>
        <fullName evidence="1">Uncharacterized protein</fullName>
    </submittedName>
</protein>
<gene>
    <name evidence="1" type="ORF">LCGC14_2732470</name>
</gene>
<evidence type="ECO:0000313" key="1">
    <source>
        <dbReference type="EMBL" id="KKK89497.1"/>
    </source>
</evidence>
<sequence>MSESNPWRPLNWIQAKTRGCVHCQGFPEAGLKPETCDTCPAEPMWCNKEFEAGANAILNALRETRSLPEIKAIIFGNQEV</sequence>
<dbReference type="EMBL" id="LAZR01049501">
    <property type="protein sequence ID" value="KKK89497.1"/>
    <property type="molecule type" value="Genomic_DNA"/>
</dbReference>
<reference evidence="1" key="1">
    <citation type="journal article" date="2015" name="Nature">
        <title>Complex archaea that bridge the gap between prokaryotes and eukaryotes.</title>
        <authorList>
            <person name="Spang A."/>
            <person name="Saw J.H."/>
            <person name="Jorgensen S.L."/>
            <person name="Zaremba-Niedzwiedzka K."/>
            <person name="Martijn J."/>
            <person name="Lind A.E."/>
            <person name="van Eijk R."/>
            <person name="Schleper C."/>
            <person name="Guy L."/>
            <person name="Ettema T.J."/>
        </authorList>
    </citation>
    <scope>NUCLEOTIDE SEQUENCE</scope>
</reference>
<name>A0A0F8Z6Y3_9ZZZZ</name>
<comment type="caution">
    <text evidence="1">The sequence shown here is derived from an EMBL/GenBank/DDBJ whole genome shotgun (WGS) entry which is preliminary data.</text>
</comment>